<feature type="transmembrane region" description="Helical" evidence="1">
    <location>
        <begin position="151"/>
        <end position="170"/>
    </location>
</feature>
<keyword evidence="1" id="KW-1133">Transmembrane helix</keyword>
<feature type="transmembrane region" description="Helical" evidence="1">
    <location>
        <begin position="271"/>
        <end position="287"/>
    </location>
</feature>
<proteinExistence type="predicted"/>
<protein>
    <submittedName>
        <fullName evidence="2">O-antigen polymerase</fullName>
    </submittedName>
</protein>
<evidence type="ECO:0000313" key="2">
    <source>
        <dbReference type="EMBL" id="MFC5604807.1"/>
    </source>
</evidence>
<evidence type="ECO:0000313" key="3">
    <source>
        <dbReference type="Proteomes" id="UP001596071"/>
    </source>
</evidence>
<dbReference type="RefSeq" id="WP_381447000.1">
    <property type="nucleotide sequence ID" value="NZ_JBHSNP010000029.1"/>
</dbReference>
<organism evidence="2 3">
    <name type="scientific">Sporosarcina koreensis</name>
    <dbReference type="NCBI Taxonomy" id="334735"/>
    <lineage>
        <taxon>Bacteria</taxon>
        <taxon>Bacillati</taxon>
        <taxon>Bacillota</taxon>
        <taxon>Bacilli</taxon>
        <taxon>Bacillales</taxon>
        <taxon>Caryophanaceae</taxon>
        <taxon>Sporosarcina</taxon>
    </lineage>
</organism>
<keyword evidence="1" id="KW-0812">Transmembrane</keyword>
<dbReference type="Proteomes" id="UP001596071">
    <property type="component" value="Unassembled WGS sequence"/>
</dbReference>
<feature type="transmembrane region" description="Helical" evidence="1">
    <location>
        <begin position="249"/>
        <end position="264"/>
    </location>
</feature>
<comment type="caution">
    <text evidence="2">The sequence shown here is derived from an EMBL/GenBank/DDBJ whole genome shotgun (WGS) entry which is preliminary data.</text>
</comment>
<reference evidence="3" key="1">
    <citation type="journal article" date="2019" name="Int. J. Syst. Evol. Microbiol.">
        <title>The Global Catalogue of Microorganisms (GCM) 10K type strain sequencing project: providing services to taxonomists for standard genome sequencing and annotation.</title>
        <authorList>
            <consortium name="The Broad Institute Genomics Platform"/>
            <consortium name="The Broad Institute Genome Sequencing Center for Infectious Disease"/>
            <person name="Wu L."/>
            <person name="Ma J."/>
        </authorList>
    </citation>
    <scope>NUCLEOTIDE SEQUENCE [LARGE SCALE GENOMIC DNA]</scope>
    <source>
        <strain evidence="3">KACC 11299</strain>
    </source>
</reference>
<sequence>MERSMKKNAFNLTFLAMLIFSFYSFAYLVINVHNIEEGYKSLYLLPLSLIIIMIPTFFYLYIGILENIFLTIYFIVSFFRYSLLPYLIAKYNIYSGFSSVSPKQVSVELAIKLMSYELVITSLVIIFIVKVIINKSAPAKGKVIITTRNNYIYYLFIGFSLILLVLFPEARNFFSFVVKKQGTVHDQSSLIYLAVTMILVTAKNLLFVLIIGFFHRKYLISNSKRYVILAVLITTTNIMVFYGENRADLLITAISSLLLFGVLFKRYGKYLIILFLIMFPLLFSSLTEYRNYNGFSSTQEEGEKLANNIQVYAGGPYNVAISIEAKEYYATSSETNFLYEFFRPFIGLNILLKNSDYITSSEIFNYRIFYENNVTQIIPIIGQGYYYFGFVFSPLISIIFICISFLIYKIMKKEMSIISYYFLTISLIRLGFMMGHNSLILINELSYNLLIIFVLIFLDKKIGGNKI</sequence>
<keyword evidence="1" id="KW-0472">Membrane</keyword>
<feature type="transmembrane region" description="Helical" evidence="1">
    <location>
        <begin position="68"/>
        <end position="89"/>
    </location>
</feature>
<feature type="transmembrane region" description="Helical" evidence="1">
    <location>
        <begin position="226"/>
        <end position="243"/>
    </location>
</feature>
<evidence type="ECO:0000256" key="1">
    <source>
        <dbReference type="SAM" id="Phobius"/>
    </source>
</evidence>
<feature type="transmembrane region" description="Helical" evidence="1">
    <location>
        <begin position="438"/>
        <end position="458"/>
    </location>
</feature>
<name>A0ABW0U1A9_9BACL</name>
<feature type="transmembrane region" description="Helical" evidence="1">
    <location>
        <begin position="12"/>
        <end position="30"/>
    </location>
</feature>
<feature type="transmembrane region" description="Helical" evidence="1">
    <location>
        <begin position="415"/>
        <end position="432"/>
    </location>
</feature>
<accession>A0ABW0U1A9</accession>
<keyword evidence="3" id="KW-1185">Reference proteome</keyword>
<feature type="transmembrane region" description="Helical" evidence="1">
    <location>
        <begin position="190"/>
        <end position="214"/>
    </location>
</feature>
<dbReference type="EMBL" id="JBHSNP010000029">
    <property type="protein sequence ID" value="MFC5604807.1"/>
    <property type="molecule type" value="Genomic_DNA"/>
</dbReference>
<feature type="transmembrane region" description="Helical" evidence="1">
    <location>
        <begin position="109"/>
        <end position="131"/>
    </location>
</feature>
<feature type="transmembrane region" description="Helical" evidence="1">
    <location>
        <begin position="385"/>
        <end position="408"/>
    </location>
</feature>
<feature type="transmembrane region" description="Helical" evidence="1">
    <location>
        <begin position="42"/>
        <end position="61"/>
    </location>
</feature>
<gene>
    <name evidence="2" type="ORF">ACFPTP_16345</name>
</gene>